<dbReference type="AlphaFoldDB" id="A0A1C4Y5U3"/>
<dbReference type="SUPFAM" id="SSF55729">
    <property type="entry name" value="Acyl-CoA N-acyltransferases (Nat)"/>
    <property type="match status" value="1"/>
</dbReference>
<dbReference type="OrthoDB" id="9814648at2"/>
<keyword evidence="3" id="KW-1185">Reference proteome</keyword>
<dbReference type="InterPro" id="IPR016181">
    <property type="entry name" value="Acyl_CoA_acyltransferase"/>
</dbReference>
<dbReference type="EMBL" id="LT607412">
    <property type="protein sequence ID" value="SCF16095.1"/>
    <property type="molecule type" value="Genomic_DNA"/>
</dbReference>
<accession>A0A1C4Y5U3</accession>
<evidence type="ECO:0000313" key="2">
    <source>
        <dbReference type="EMBL" id="SCF16095.1"/>
    </source>
</evidence>
<dbReference type="PANTHER" id="PTHR43610">
    <property type="entry name" value="BLL6696 PROTEIN"/>
    <property type="match status" value="1"/>
</dbReference>
<dbReference type="Gene3D" id="3.40.630.30">
    <property type="match status" value="1"/>
</dbReference>
<name>A0A1C4Y5U3_9ACTN</name>
<sequence>MIAAVSSKISFGEKPTLTGDLVVLRPVCVADASALAAAALDPDVDRLTGTHSRFSLEALERWYSSRAEHDDRLDLAIVERATGETVGEVVLTELDVHNSSCSFRIALFGRRFFGRGLGTEASRMILGHAFETVGVHRIELEVYAFNPRARRVYEKIGFVHEGTKRDALCWDGEWIDAHTMALLGDEWVTHRGHVRPAQ</sequence>
<feature type="domain" description="N-acetyltransferase" evidence="1">
    <location>
        <begin position="22"/>
        <end position="181"/>
    </location>
</feature>
<proteinExistence type="predicted"/>
<dbReference type="GO" id="GO:0016747">
    <property type="term" value="F:acyltransferase activity, transferring groups other than amino-acyl groups"/>
    <property type="evidence" value="ECO:0007669"/>
    <property type="project" value="InterPro"/>
</dbReference>
<dbReference type="RefSeq" id="WP_089021377.1">
    <property type="nucleotide sequence ID" value="NZ_LT607412.1"/>
</dbReference>
<reference evidence="3" key="1">
    <citation type="submission" date="2016-06" db="EMBL/GenBank/DDBJ databases">
        <authorList>
            <person name="Varghese N."/>
            <person name="Submissions Spin"/>
        </authorList>
    </citation>
    <scope>NUCLEOTIDE SEQUENCE [LARGE SCALE GENOMIC DNA]</scope>
    <source>
        <strain evidence="3">DSM 44875</strain>
    </source>
</reference>
<gene>
    <name evidence="2" type="ORF">GA0070607_6289</name>
</gene>
<organism evidence="2 3">
    <name type="scientific">Micromonospora coriariae</name>
    <dbReference type="NCBI Taxonomy" id="285665"/>
    <lineage>
        <taxon>Bacteria</taxon>
        <taxon>Bacillati</taxon>
        <taxon>Actinomycetota</taxon>
        <taxon>Actinomycetes</taxon>
        <taxon>Micromonosporales</taxon>
        <taxon>Micromonosporaceae</taxon>
        <taxon>Micromonospora</taxon>
    </lineage>
</organism>
<dbReference type="Proteomes" id="UP000198243">
    <property type="component" value="Chromosome I"/>
</dbReference>
<evidence type="ECO:0000259" key="1">
    <source>
        <dbReference type="PROSITE" id="PS51186"/>
    </source>
</evidence>
<dbReference type="InterPro" id="IPR000182">
    <property type="entry name" value="GNAT_dom"/>
</dbReference>
<dbReference type="PROSITE" id="PS51186">
    <property type="entry name" value="GNAT"/>
    <property type="match status" value="1"/>
</dbReference>
<dbReference type="Pfam" id="PF13302">
    <property type="entry name" value="Acetyltransf_3"/>
    <property type="match status" value="1"/>
</dbReference>
<dbReference type="PANTHER" id="PTHR43610:SF1">
    <property type="entry name" value="N-ACETYLTRANSFERASE DOMAIN-CONTAINING PROTEIN"/>
    <property type="match status" value="1"/>
</dbReference>
<protein>
    <submittedName>
        <fullName evidence="2">Protein N-acetyltransferase, RimJ/RimL family</fullName>
    </submittedName>
</protein>
<evidence type="ECO:0000313" key="3">
    <source>
        <dbReference type="Proteomes" id="UP000198243"/>
    </source>
</evidence>
<keyword evidence="2" id="KW-0808">Transferase</keyword>